<reference evidence="1 2" key="1">
    <citation type="submission" date="2018-08" db="EMBL/GenBank/DDBJ databases">
        <title>The first complete genome of Treponema rectale (CHPAT), a commensal spirochete of the bovine rectum.</title>
        <authorList>
            <person name="Staton G.J."/>
            <person name="Clegg S.R."/>
            <person name="Carter S.D."/>
            <person name="Radford A.D."/>
            <person name="Darby A."/>
            <person name="Hall N."/>
            <person name="Birtles R.J."/>
            <person name="Evans N.J."/>
        </authorList>
    </citation>
    <scope>NUCLEOTIDE SEQUENCE [LARGE SCALE GENOMIC DNA]</scope>
    <source>
        <strain evidence="1 2">CHPA</strain>
    </source>
</reference>
<accession>A0A7M1XM78</accession>
<name>A0A7M1XM78_9SPIR</name>
<dbReference type="EMBL" id="CP031517">
    <property type="protein sequence ID" value="QOS39232.1"/>
    <property type="molecule type" value="Genomic_DNA"/>
</dbReference>
<dbReference type="KEGG" id="trc:DYE49_01685"/>
<dbReference type="AlphaFoldDB" id="A0A7M1XM78"/>
<dbReference type="Proteomes" id="UP000593591">
    <property type="component" value="Chromosome"/>
</dbReference>
<sequence>MKKFILKWGKGSVCEIQIIYKTLTIEAESIDDINPLEILPEYIKRKVPYVRKIHTSETKRNYDYGSWVDFIEAGEIDHQIKD</sequence>
<organism evidence="1 2">
    <name type="scientific">Treponema rectale</name>
    <dbReference type="NCBI Taxonomy" id="744512"/>
    <lineage>
        <taxon>Bacteria</taxon>
        <taxon>Pseudomonadati</taxon>
        <taxon>Spirochaetota</taxon>
        <taxon>Spirochaetia</taxon>
        <taxon>Spirochaetales</taxon>
        <taxon>Treponemataceae</taxon>
        <taxon>Treponema</taxon>
    </lineage>
</organism>
<gene>
    <name evidence="1" type="ORF">DYE49_01685</name>
</gene>
<evidence type="ECO:0000313" key="2">
    <source>
        <dbReference type="Proteomes" id="UP000593591"/>
    </source>
</evidence>
<protein>
    <submittedName>
        <fullName evidence="1">Uncharacterized protein</fullName>
    </submittedName>
</protein>
<evidence type="ECO:0000313" key="1">
    <source>
        <dbReference type="EMBL" id="QOS39232.1"/>
    </source>
</evidence>
<proteinExistence type="predicted"/>